<organism evidence="2 3">
    <name type="scientific">Photobacterium aquae</name>
    <dbReference type="NCBI Taxonomy" id="1195763"/>
    <lineage>
        <taxon>Bacteria</taxon>
        <taxon>Pseudomonadati</taxon>
        <taxon>Pseudomonadota</taxon>
        <taxon>Gammaproteobacteria</taxon>
        <taxon>Vibrionales</taxon>
        <taxon>Vibrionaceae</taxon>
        <taxon>Photobacterium</taxon>
    </lineage>
</organism>
<evidence type="ECO:0000259" key="1">
    <source>
        <dbReference type="Pfam" id="PF06812"/>
    </source>
</evidence>
<feature type="domain" description="ImpA N-terminal" evidence="1">
    <location>
        <begin position="14"/>
        <end position="142"/>
    </location>
</feature>
<accession>A0A0J1GVK8</accession>
<dbReference type="InterPro" id="IPR010657">
    <property type="entry name" value="ImpA_N"/>
</dbReference>
<dbReference type="InterPro" id="IPR017740">
    <property type="entry name" value="TssA-like"/>
</dbReference>
<sequence>MINMDIIDFEALKSPISEENSSGNDPRSDTSPYSAYFTLKDVRNTARAAERRALVDNEPLFNYSHQWHEILEQVPLLLTTECKDLELTAWFIEALVRNCGFRGLEIGFKTAAILIENFWDDVYPMPDEDGIETRIAPLVGLNGVEGEGTLLMPIACVPLTENHGEQAYSLWEYEQALEIDRLDAEKKKYRIDMGGVDLQALEEEVKMSEPTFYRQLHQDIEAAIQAYSDLVKLMDDACGYPLPSSQITKRLQACLNAVTYLAEDKLKALPSTDPIVDVNNSESQTDLSSVSGISVQLETRQEAIKNLKMIADFFKKTEPHSPMAYAIEQVVRWSDMSLPDLLEELIVDGDARKGYFRLVGIGSENNQS</sequence>
<dbReference type="STRING" id="1195763.ABT56_18175"/>
<evidence type="ECO:0000313" key="3">
    <source>
        <dbReference type="Proteomes" id="UP000036097"/>
    </source>
</evidence>
<dbReference type="OrthoDB" id="9771118at2"/>
<comment type="caution">
    <text evidence="2">The sequence shown here is derived from an EMBL/GenBank/DDBJ whole genome shotgun (WGS) entry which is preliminary data.</text>
</comment>
<dbReference type="Pfam" id="PF06812">
    <property type="entry name" value="ImpA_N"/>
    <property type="match status" value="1"/>
</dbReference>
<dbReference type="AlphaFoldDB" id="A0A0J1GVK8"/>
<dbReference type="NCBIfam" id="TIGR03363">
    <property type="entry name" value="VI_chp_8"/>
    <property type="match status" value="1"/>
</dbReference>
<gene>
    <name evidence="2" type="ORF">ABT56_18175</name>
</gene>
<proteinExistence type="predicted"/>
<dbReference type="Proteomes" id="UP000036097">
    <property type="component" value="Unassembled WGS sequence"/>
</dbReference>
<dbReference type="PANTHER" id="PTHR37951:SF1">
    <property type="entry name" value="TYPE VI SECRETION SYSTEM COMPONENT TSSA1"/>
    <property type="match status" value="1"/>
</dbReference>
<keyword evidence="3" id="KW-1185">Reference proteome</keyword>
<evidence type="ECO:0000313" key="2">
    <source>
        <dbReference type="EMBL" id="KLV03733.1"/>
    </source>
</evidence>
<name>A0A0J1GVK8_9GAMM</name>
<dbReference type="EMBL" id="LDOT01000027">
    <property type="protein sequence ID" value="KLV03733.1"/>
    <property type="molecule type" value="Genomic_DNA"/>
</dbReference>
<protein>
    <submittedName>
        <fullName evidence="2">Type VI secretion protein</fullName>
    </submittedName>
</protein>
<dbReference type="PANTHER" id="PTHR37951">
    <property type="entry name" value="CYTOPLASMIC PROTEIN-RELATED"/>
    <property type="match status" value="1"/>
</dbReference>
<dbReference type="PATRIC" id="fig|1195763.3.peg.3882"/>
<reference evidence="2 3" key="1">
    <citation type="submission" date="2015-05" db="EMBL/GenBank/DDBJ databases">
        <title>Photobacterium galathea sp. nov.</title>
        <authorList>
            <person name="Machado H."/>
            <person name="Gram L."/>
        </authorList>
    </citation>
    <scope>NUCLEOTIDE SEQUENCE [LARGE SCALE GENOMIC DNA]</scope>
    <source>
        <strain evidence="2 3">CGMCC 1.12159</strain>
    </source>
</reference>